<proteinExistence type="predicted"/>
<dbReference type="AlphaFoldDB" id="A0A0A3XHI6"/>
<reference evidence="2 3" key="1">
    <citation type="submission" date="2014-09" db="EMBL/GenBank/DDBJ databases">
        <title>Draft genome of Bradyrhizobium japonicum Is-34.</title>
        <authorList>
            <person name="Tsurumaru H."/>
            <person name="Yamakawa T."/>
            <person name="Hashimoto S."/>
            <person name="Okizaki K."/>
            <person name="Kanesaki Y."/>
            <person name="Yoshikawa H."/>
            <person name="Yajima S."/>
        </authorList>
    </citation>
    <scope>NUCLEOTIDE SEQUENCE [LARGE SCALE GENOMIC DNA]</scope>
    <source>
        <strain evidence="2 3">Is-34</strain>
    </source>
</reference>
<gene>
    <name evidence="2" type="ORF">MA20_40970</name>
</gene>
<comment type="caution">
    <text evidence="2">The sequence shown here is derived from an EMBL/GenBank/DDBJ whole genome shotgun (WGS) entry which is preliminary data.</text>
</comment>
<keyword evidence="1" id="KW-1133">Transmembrane helix</keyword>
<evidence type="ECO:0000256" key="1">
    <source>
        <dbReference type="SAM" id="Phobius"/>
    </source>
</evidence>
<dbReference type="Proteomes" id="UP000030377">
    <property type="component" value="Unassembled WGS sequence"/>
</dbReference>
<name>A0A0A3XHI6_BRAJP</name>
<accession>A0A0A3XHI6</accession>
<keyword evidence="1" id="KW-0472">Membrane</keyword>
<organism evidence="2 3">
    <name type="scientific">Bradyrhizobium japonicum</name>
    <dbReference type="NCBI Taxonomy" id="375"/>
    <lineage>
        <taxon>Bacteria</taxon>
        <taxon>Pseudomonadati</taxon>
        <taxon>Pseudomonadota</taxon>
        <taxon>Alphaproteobacteria</taxon>
        <taxon>Hyphomicrobiales</taxon>
        <taxon>Nitrobacteraceae</taxon>
        <taxon>Bradyrhizobium</taxon>
    </lineage>
</organism>
<evidence type="ECO:0000313" key="2">
    <source>
        <dbReference type="EMBL" id="KGT73892.1"/>
    </source>
</evidence>
<evidence type="ECO:0000313" key="3">
    <source>
        <dbReference type="Proteomes" id="UP000030377"/>
    </source>
</evidence>
<keyword evidence="1" id="KW-0812">Transmembrane</keyword>
<dbReference type="EMBL" id="JRPN01000039">
    <property type="protein sequence ID" value="KGT73892.1"/>
    <property type="molecule type" value="Genomic_DNA"/>
</dbReference>
<sequence length="145" mass="16545">MTATLEGIDWIAAAKAIAGPAIGFVFGSLLTSYVQWGFEKKKQILARRRELVTGWRMNLLPMIGQPTAQQFVWAGDRQRAVMSSPYYASLRPHLSAAAIKQIEDPMIKIFVRTKPQPPSHDWNHHYPLKIVVDEIARIEHKWKLV</sequence>
<protein>
    <submittedName>
        <fullName evidence="2">Uncharacterized protein</fullName>
    </submittedName>
</protein>
<dbReference type="RefSeq" id="WP_028154509.1">
    <property type="nucleotide sequence ID" value="NZ_JALJYT010000001.1"/>
</dbReference>
<feature type="transmembrane region" description="Helical" evidence="1">
    <location>
        <begin position="12"/>
        <end position="38"/>
    </location>
</feature>